<protein>
    <submittedName>
        <fullName evidence="3">Amidophosphoribosyltransferase</fullName>
    </submittedName>
</protein>
<dbReference type="SUPFAM" id="SSF53271">
    <property type="entry name" value="PRTase-like"/>
    <property type="match status" value="1"/>
</dbReference>
<dbReference type="InterPro" id="IPR029057">
    <property type="entry name" value="PRTase-like"/>
</dbReference>
<dbReference type="OrthoDB" id="9779910at2"/>
<dbReference type="GO" id="GO:0016757">
    <property type="term" value="F:glycosyltransferase activity"/>
    <property type="evidence" value="ECO:0007669"/>
    <property type="project" value="UniProtKB-KW"/>
</dbReference>
<dbReference type="STRING" id="1121898.GCA_000422725_03657"/>
<comment type="similarity">
    <text evidence="1">Belongs to the ComF/GntX family.</text>
</comment>
<keyword evidence="3" id="KW-0328">Glycosyltransferase</keyword>
<reference evidence="3 4" key="1">
    <citation type="submission" date="2013-09" db="EMBL/GenBank/DDBJ databases">
        <authorList>
            <person name="Zeng Z."/>
            <person name="Chen C."/>
        </authorList>
    </citation>
    <scope>NUCLEOTIDE SEQUENCE [LARGE SCALE GENOMIC DNA]</scope>
    <source>
        <strain evidence="3 4">WB 4.1-42</strain>
    </source>
</reference>
<organism evidence="3 4">
    <name type="scientific">Flavobacterium subsaxonicum WB 4.1-42 = DSM 21790</name>
    <dbReference type="NCBI Taxonomy" id="1121898"/>
    <lineage>
        <taxon>Bacteria</taxon>
        <taxon>Pseudomonadati</taxon>
        <taxon>Bacteroidota</taxon>
        <taxon>Flavobacteriia</taxon>
        <taxon>Flavobacteriales</taxon>
        <taxon>Flavobacteriaceae</taxon>
        <taxon>Flavobacterium</taxon>
    </lineage>
</organism>
<sequence>MLQSLINLLFPPLCPGCEDPLPNGTALVCATCRHNMPFTQHHIHQDNETAKKFLGRVPLEHASALLYFHKEGIVQNLIHNLKYRKQQQVGNILGQWYAPQLTTVAALQSVTHIIPIPLHPKKQRERGYNQAAAFGRAIAAGMGAEYNESILLRTTYNKTQTKKNRELRGDIINAAFKVDHSNATPGSHFLIVDDVITTGATIEACSKLLLAVPNSRVSVVTMAYAHT</sequence>
<dbReference type="InterPro" id="IPR044005">
    <property type="entry name" value="DZR_2"/>
</dbReference>
<proteinExistence type="inferred from homology"/>
<dbReference type="CDD" id="cd06223">
    <property type="entry name" value="PRTases_typeI"/>
    <property type="match status" value="1"/>
</dbReference>
<evidence type="ECO:0000259" key="2">
    <source>
        <dbReference type="Pfam" id="PF18912"/>
    </source>
</evidence>
<dbReference type="Pfam" id="PF18912">
    <property type="entry name" value="DZR_2"/>
    <property type="match status" value="1"/>
</dbReference>
<name>A0A0A2MJT8_9FLAO</name>
<keyword evidence="3" id="KW-0808">Transferase</keyword>
<dbReference type="PANTHER" id="PTHR47505:SF1">
    <property type="entry name" value="DNA UTILIZATION PROTEIN YHGH"/>
    <property type="match status" value="1"/>
</dbReference>
<evidence type="ECO:0000313" key="3">
    <source>
        <dbReference type="EMBL" id="KGO91723.1"/>
    </source>
</evidence>
<dbReference type="AlphaFoldDB" id="A0A0A2MJT8"/>
<dbReference type="PANTHER" id="PTHR47505">
    <property type="entry name" value="DNA UTILIZATION PROTEIN YHGH"/>
    <property type="match status" value="1"/>
</dbReference>
<dbReference type="InterPro" id="IPR051910">
    <property type="entry name" value="ComF/GntX_DNA_util-trans"/>
</dbReference>
<feature type="domain" description="Double zinc ribbon" evidence="2">
    <location>
        <begin position="5"/>
        <end position="41"/>
    </location>
</feature>
<dbReference type="Gene3D" id="3.40.50.2020">
    <property type="match status" value="1"/>
</dbReference>
<comment type="caution">
    <text evidence="3">The sequence shown here is derived from an EMBL/GenBank/DDBJ whole genome shotgun (WGS) entry which is preliminary data.</text>
</comment>
<dbReference type="eggNOG" id="COG1040">
    <property type="taxonomic scope" value="Bacteria"/>
</dbReference>
<accession>A0A0A2MJT8</accession>
<dbReference type="Proteomes" id="UP000030111">
    <property type="component" value="Unassembled WGS sequence"/>
</dbReference>
<evidence type="ECO:0000313" key="4">
    <source>
        <dbReference type="Proteomes" id="UP000030111"/>
    </source>
</evidence>
<evidence type="ECO:0000256" key="1">
    <source>
        <dbReference type="ARBA" id="ARBA00008007"/>
    </source>
</evidence>
<dbReference type="InterPro" id="IPR000836">
    <property type="entry name" value="PRTase_dom"/>
</dbReference>
<dbReference type="EMBL" id="JRLY01000015">
    <property type="protein sequence ID" value="KGO91723.1"/>
    <property type="molecule type" value="Genomic_DNA"/>
</dbReference>
<keyword evidence="4" id="KW-1185">Reference proteome</keyword>
<dbReference type="RefSeq" id="WP_026989756.1">
    <property type="nucleotide sequence ID" value="NZ_AUGP01000002.1"/>
</dbReference>
<gene>
    <name evidence="3" type="ORF">Q766_15880</name>
</gene>